<dbReference type="EMBL" id="FXTI01000004">
    <property type="protein sequence ID" value="SMO63431.1"/>
    <property type="molecule type" value="Genomic_DNA"/>
</dbReference>
<evidence type="ECO:0000256" key="1">
    <source>
        <dbReference type="SAM" id="SignalP"/>
    </source>
</evidence>
<gene>
    <name evidence="2" type="ORF">SAMN06264849_104229</name>
</gene>
<accession>A0A521CXH1</accession>
<keyword evidence="1" id="KW-0732">Signal</keyword>
<feature type="signal peptide" evidence="1">
    <location>
        <begin position="1"/>
        <end position="23"/>
    </location>
</feature>
<feature type="chain" id="PRO_5039693321" evidence="1">
    <location>
        <begin position="24"/>
        <end position="56"/>
    </location>
</feature>
<dbReference type="RefSeq" id="WP_185956144.1">
    <property type="nucleotide sequence ID" value="NZ_FXTI01000004.1"/>
</dbReference>
<proteinExistence type="predicted"/>
<sequence>MRKTSLKLISVLMALALFFIHHPETEAIDASPATGEKKVETVKETAEKVARSLVNP</sequence>
<keyword evidence="3" id="KW-1185">Reference proteome</keyword>
<dbReference type="AlphaFoldDB" id="A0A521CXH1"/>
<organism evidence="2 3">
    <name type="scientific">Melghirimyces algeriensis</name>
    <dbReference type="NCBI Taxonomy" id="910412"/>
    <lineage>
        <taxon>Bacteria</taxon>
        <taxon>Bacillati</taxon>
        <taxon>Bacillota</taxon>
        <taxon>Bacilli</taxon>
        <taxon>Bacillales</taxon>
        <taxon>Thermoactinomycetaceae</taxon>
        <taxon>Melghirimyces</taxon>
    </lineage>
</organism>
<dbReference type="Proteomes" id="UP000315636">
    <property type="component" value="Unassembled WGS sequence"/>
</dbReference>
<reference evidence="2 3" key="1">
    <citation type="submission" date="2017-05" db="EMBL/GenBank/DDBJ databases">
        <authorList>
            <person name="Varghese N."/>
            <person name="Submissions S."/>
        </authorList>
    </citation>
    <scope>NUCLEOTIDE SEQUENCE [LARGE SCALE GENOMIC DNA]</scope>
    <source>
        <strain evidence="2 3">DSM 45474</strain>
    </source>
</reference>
<evidence type="ECO:0000313" key="3">
    <source>
        <dbReference type="Proteomes" id="UP000315636"/>
    </source>
</evidence>
<name>A0A521CXH1_9BACL</name>
<evidence type="ECO:0000313" key="2">
    <source>
        <dbReference type="EMBL" id="SMO63431.1"/>
    </source>
</evidence>
<protein>
    <submittedName>
        <fullName evidence="2">Uncharacterized protein</fullName>
    </submittedName>
</protein>